<reference evidence="1" key="1">
    <citation type="submission" date="2021-03" db="EMBL/GenBank/DDBJ databases">
        <authorList>
            <person name="Lu T."/>
            <person name="Wang Q."/>
            <person name="Han X."/>
        </authorList>
    </citation>
    <scope>NUCLEOTIDE SEQUENCE</scope>
    <source>
        <strain evidence="1">WQ 2009</strain>
    </source>
</reference>
<accession>A0A8T4HBH1</accession>
<dbReference type="PROSITE" id="PS51257">
    <property type="entry name" value="PROKAR_LIPOPROTEIN"/>
    <property type="match status" value="1"/>
</dbReference>
<dbReference type="EMBL" id="JAGKSB010000004">
    <property type="protein sequence ID" value="MBP3942767.1"/>
    <property type="molecule type" value="Genomic_DNA"/>
</dbReference>
<organism evidence="1 2">
    <name type="scientific">Rhinopithecimicrobium faecis</name>
    <dbReference type="NCBI Taxonomy" id="2820698"/>
    <lineage>
        <taxon>Bacteria</taxon>
        <taxon>Pseudomonadati</taxon>
        <taxon>Bacteroidota</taxon>
        <taxon>Sphingobacteriia</taxon>
        <taxon>Sphingobacteriales</taxon>
        <taxon>Sphingobacteriaceae</taxon>
        <taxon>Rhinopithecimicrobium</taxon>
    </lineage>
</organism>
<dbReference type="AlphaFoldDB" id="A0A8T4HBH1"/>
<sequence>MKQLIYSFSLLLLFSCGKKSDPTLVKPPTVFPAVQIANLNIGGSLTGGPAEGSTAYYFSLSEEKLVAVDANWDLSFSGIFNTDIHSNTKAGVYLNILNTSYNDITVAPSITYNMYHIGSAGRQANGWYSYDSETHIVSVVPAKTIFIKKNNQLYKMEMISIYKGAPQFPTMEDEAPYLSFRYQRMQ</sequence>
<dbReference type="RefSeq" id="WP_353546253.1">
    <property type="nucleotide sequence ID" value="NZ_JAGKSB010000004.1"/>
</dbReference>
<evidence type="ECO:0000313" key="1">
    <source>
        <dbReference type="EMBL" id="MBP3942767.1"/>
    </source>
</evidence>
<evidence type="ECO:0000313" key="2">
    <source>
        <dbReference type="Proteomes" id="UP000679691"/>
    </source>
</evidence>
<gene>
    <name evidence="1" type="ORF">J5U18_04180</name>
</gene>
<dbReference type="Proteomes" id="UP000679691">
    <property type="component" value="Unassembled WGS sequence"/>
</dbReference>
<proteinExistence type="predicted"/>
<protein>
    <submittedName>
        <fullName evidence="1">HmuY family protein</fullName>
    </submittedName>
</protein>
<comment type="caution">
    <text evidence="1">The sequence shown here is derived from an EMBL/GenBank/DDBJ whole genome shotgun (WGS) entry which is preliminary data.</text>
</comment>
<keyword evidence="2" id="KW-1185">Reference proteome</keyword>
<name>A0A8T4HBH1_9SPHI</name>